<reference evidence="1 2" key="1">
    <citation type="journal article" date="2016" name="Nat. Commun.">
        <title>Thousands of microbial genomes shed light on interconnected biogeochemical processes in an aquifer system.</title>
        <authorList>
            <person name="Anantharaman K."/>
            <person name="Brown C.T."/>
            <person name="Hug L.A."/>
            <person name="Sharon I."/>
            <person name="Castelle C.J."/>
            <person name="Probst A.J."/>
            <person name="Thomas B.C."/>
            <person name="Singh A."/>
            <person name="Wilkins M.J."/>
            <person name="Karaoz U."/>
            <person name="Brodie E.L."/>
            <person name="Williams K.H."/>
            <person name="Hubbard S.S."/>
            <person name="Banfield J.F."/>
        </authorList>
    </citation>
    <scope>NUCLEOTIDE SEQUENCE [LARGE SCALE GENOMIC DNA]</scope>
</reference>
<accession>A0A1F5DQR8</accession>
<evidence type="ECO:0000313" key="2">
    <source>
        <dbReference type="Proteomes" id="UP000178764"/>
    </source>
</evidence>
<dbReference type="Proteomes" id="UP000178764">
    <property type="component" value="Unassembled WGS sequence"/>
</dbReference>
<protein>
    <submittedName>
        <fullName evidence="1">Uncharacterized protein</fullName>
    </submittedName>
</protein>
<sequence length="111" mass="13542">MKTNKIKYHKGLTQERWNRFTFIEQMANIGSEVFRFLKWKKKDKKDAELAFDRALELLDLTLSDPENKKYSKEIARVRELLVDYTYDNEYQTTDKFLENYFYSFNYAARNL</sequence>
<comment type="caution">
    <text evidence="1">The sequence shown here is derived from an EMBL/GenBank/DDBJ whole genome shotgun (WGS) entry which is preliminary data.</text>
</comment>
<evidence type="ECO:0000313" key="1">
    <source>
        <dbReference type="EMBL" id="OGD57371.1"/>
    </source>
</evidence>
<gene>
    <name evidence="1" type="ORF">A2V71_00800</name>
</gene>
<dbReference type="EMBL" id="MEZT01000003">
    <property type="protein sequence ID" value="OGD57371.1"/>
    <property type="molecule type" value="Genomic_DNA"/>
</dbReference>
<dbReference type="AlphaFoldDB" id="A0A1F5DQR8"/>
<proteinExistence type="predicted"/>
<organism evidence="1 2">
    <name type="scientific">Candidatus Berkelbacteria bacterium RBG_13_40_8</name>
    <dbReference type="NCBI Taxonomy" id="1797467"/>
    <lineage>
        <taxon>Bacteria</taxon>
        <taxon>Candidatus Berkelbacteria</taxon>
    </lineage>
</organism>
<name>A0A1F5DQR8_9BACT</name>